<dbReference type="Pfam" id="PF21108">
    <property type="entry name" value="MDN1_4th"/>
    <property type="match status" value="1"/>
</dbReference>
<dbReference type="GO" id="GO:0005654">
    <property type="term" value="C:nucleoplasm"/>
    <property type="evidence" value="ECO:0007669"/>
    <property type="project" value="UniProtKB-SubCell"/>
</dbReference>
<feature type="compositionally biased region" description="Polar residues" evidence="11">
    <location>
        <begin position="4305"/>
        <end position="4314"/>
    </location>
</feature>
<dbReference type="SUPFAM" id="SSF52540">
    <property type="entry name" value="P-loop containing nucleoside triphosphate hydrolases"/>
    <property type="match status" value="6"/>
</dbReference>
<evidence type="ECO:0000256" key="8">
    <source>
        <dbReference type="ARBA" id="ARBA00023186"/>
    </source>
</evidence>
<dbReference type="InterPro" id="IPR048617">
    <property type="entry name" value="MDN1_AAA_lid_4"/>
</dbReference>
<keyword evidence="8 10" id="KW-0143">Chaperone</keyword>
<reference evidence="14" key="2">
    <citation type="submission" date="2012-08" db="EMBL/GenBank/DDBJ databases">
        <title>Genome sequence of Kazachstania naganishii.</title>
        <authorList>
            <person name="Gordon J.L."/>
            <person name="Armisen D."/>
            <person name="Proux-Wera E."/>
            <person name="OhEigeartaigh S.S."/>
            <person name="Byrne K.P."/>
            <person name="Wolfe K.H."/>
        </authorList>
    </citation>
    <scope>NUCLEOTIDE SEQUENCE [LARGE SCALE GENOMIC DNA]</scope>
    <source>
        <strain evidence="14">ATCC MYA-139 / BCRC 22969 / CBS 8797 / CCRC 22969 / KCTC 17520 / NBRC 10181 / NCYC 3082</strain>
    </source>
</reference>
<feature type="compositionally biased region" description="Basic and acidic residues" evidence="11">
    <location>
        <begin position="4161"/>
        <end position="4185"/>
    </location>
</feature>
<evidence type="ECO:0000256" key="6">
    <source>
        <dbReference type="ARBA" id="ARBA00022741"/>
    </source>
</evidence>
<dbReference type="SUPFAM" id="SSF53300">
    <property type="entry name" value="vWA-like"/>
    <property type="match status" value="1"/>
</dbReference>
<dbReference type="GO" id="GO:0016887">
    <property type="term" value="F:ATP hydrolysis activity"/>
    <property type="evidence" value="ECO:0007669"/>
    <property type="project" value="EnsemblFungi"/>
</dbReference>
<dbReference type="FunFam" id="3.40.50.300:FF:000712">
    <property type="entry name" value="Midasin"/>
    <property type="match status" value="1"/>
</dbReference>
<evidence type="ECO:0000256" key="3">
    <source>
        <dbReference type="ARBA" id="ARBA00007188"/>
    </source>
</evidence>
<dbReference type="GO" id="GO:0030687">
    <property type="term" value="C:preribosome, large subunit precursor"/>
    <property type="evidence" value="ECO:0007669"/>
    <property type="project" value="TreeGrafter"/>
</dbReference>
<dbReference type="GO" id="GO:0005524">
    <property type="term" value="F:ATP binding"/>
    <property type="evidence" value="ECO:0007669"/>
    <property type="project" value="UniProtKB-KW"/>
</dbReference>
<feature type="compositionally biased region" description="Polar residues" evidence="11">
    <location>
        <begin position="4514"/>
        <end position="4531"/>
    </location>
</feature>
<keyword evidence="6 10" id="KW-0547">Nucleotide-binding</keyword>
<feature type="region of interest" description="Disordered" evidence="11">
    <location>
        <begin position="4050"/>
        <end position="4589"/>
    </location>
</feature>
<comment type="similarity">
    <text evidence="3 10">Belongs to the midasin family.</text>
</comment>
<organism evidence="13 14">
    <name type="scientific">Huiozyma naganishii (strain ATCC MYA-139 / BCRC 22969 / CBS 8797 / KCTC 17520 / NBRC 10181 / NCYC 3082 / Yp74L-3)</name>
    <name type="common">Yeast</name>
    <name type="synonym">Kazachstania naganishii</name>
    <dbReference type="NCBI Taxonomy" id="1071383"/>
    <lineage>
        <taxon>Eukaryota</taxon>
        <taxon>Fungi</taxon>
        <taxon>Dikarya</taxon>
        <taxon>Ascomycota</taxon>
        <taxon>Saccharomycotina</taxon>
        <taxon>Saccharomycetes</taxon>
        <taxon>Saccharomycetales</taxon>
        <taxon>Saccharomycetaceae</taxon>
        <taxon>Huiozyma</taxon>
    </lineage>
</organism>
<dbReference type="GO" id="GO:0000055">
    <property type="term" value="P:ribosomal large subunit export from nucleus"/>
    <property type="evidence" value="ECO:0007669"/>
    <property type="project" value="TreeGrafter"/>
</dbReference>
<dbReference type="OMA" id="ILEQWHR"/>
<feature type="compositionally biased region" description="Acidic residues" evidence="11">
    <location>
        <begin position="4186"/>
        <end position="4199"/>
    </location>
</feature>
<dbReference type="InterPro" id="IPR040848">
    <property type="entry name" value="AAA_lid_7"/>
</dbReference>
<dbReference type="InterPro" id="IPR012099">
    <property type="entry name" value="Midasin"/>
</dbReference>
<comment type="function">
    <text evidence="10">Nuclear chaperone required for maturation and nuclear export of pre-60S ribosome subunits.</text>
</comment>
<dbReference type="PROSITE" id="PS00675">
    <property type="entry name" value="SIGMA54_INTERACT_1"/>
    <property type="match status" value="1"/>
</dbReference>
<dbReference type="InterPro" id="IPR003593">
    <property type="entry name" value="AAA+_ATPase"/>
</dbReference>
<feature type="compositionally biased region" description="Basic and acidic residues" evidence="11">
    <location>
        <begin position="4496"/>
        <end position="4511"/>
    </location>
</feature>
<dbReference type="GO" id="GO:2000200">
    <property type="term" value="P:regulation of ribosomal subunit export from nucleus"/>
    <property type="evidence" value="ECO:0007669"/>
    <property type="project" value="EnsemblFungi"/>
</dbReference>
<proteinExistence type="inferred from homology"/>
<feature type="compositionally biased region" description="Acidic residues" evidence="11">
    <location>
        <begin position="4533"/>
        <end position="4557"/>
    </location>
</feature>
<gene>
    <name evidence="13" type="primary">KNAG0G02250</name>
    <name evidence="13" type="ordered locus">KNAG_0G02250</name>
</gene>
<dbReference type="PANTHER" id="PTHR48103">
    <property type="entry name" value="MIDASIN-RELATED"/>
    <property type="match status" value="1"/>
</dbReference>
<dbReference type="eggNOG" id="KOG1808">
    <property type="taxonomic scope" value="Eukaryota"/>
</dbReference>
<comment type="subcellular location">
    <subcellularLocation>
        <location evidence="1">Nucleus</location>
        <location evidence="1">Nucleolus</location>
    </subcellularLocation>
    <subcellularLocation>
        <location evidence="2">Nucleus</location>
        <location evidence="2">Nucleoplasm</location>
    </subcellularLocation>
</comment>
<feature type="compositionally biased region" description="Low complexity" evidence="11">
    <location>
        <begin position="4411"/>
        <end position="4424"/>
    </location>
</feature>
<evidence type="ECO:0000313" key="14">
    <source>
        <dbReference type="Proteomes" id="UP000006310"/>
    </source>
</evidence>
<dbReference type="PIRSF" id="PIRSF010340">
    <property type="entry name" value="Midasin"/>
    <property type="match status" value="1"/>
</dbReference>
<dbReference type="GO" id="GO:0006364">
    <property type="term" value="P:rRNA processing"/>
    <property type="evidence" value="ECO:0007669"/>
    <property type="project" value="EnsemblFungi"/>
</dbReference>
<dbReference type="PROSITE" id="PS50234">
    <property type="entry name" value="VWFA"/>
    <property type="match status" value="1"/>
</dbReference>
<evidence type="ECO:0000256" key="2">
    <source>
        <dbReference type="ARBA" id="ARBA00004642"/>
    </source>
</evidence>
<evidence type="ECO:0000256" key="10">
    <source>
        <dbReference type="PIRNR" id="PIRNR010340"/>
    </source>
</evidence>
<name>J7RNU3_HUIN7</name>
<dbReference type="Pfam" id="PF07728">
    <property type="entry name" value="AAA_5"/>
    <property type="match status" value="7"/>
</dbReference>
<dbReference type="InterPro" id="IPR027417">
    <property type="entry name" value="P-loop_NTPase"/>
</dbReference>
<dbReference type="SMART" id="SM00382">
    <property type="entry name" value="AAA"/>
    <property type="match status" value="6"/>
</dbReference>
<sequence>MSQDCIILDLDAVRQRAVLYKKRFPAEKLGLLYKFDARLTPKKNLSILAGHALSETNTAAYVFAYKPIFLQILAEWTTALPRDKWVSVLVSCGRIASMYPLSLPLTELFVKSNVEYFTTILQNSSTQHSQDIFSILLAYYRLLYCNKEIFSAYIQPDILYQLVDTDGLDSLTKLIALKVLALYLDMGEQNLQEMMHKHIPESEMNLIGPYELDTKSDYHFLEVNEAMRFSNFASLPEVEECFDKDLTSDQCYVIDSHDLNKCVVSVSGILVPKVTSLQPDAGAELSAYPPSFVPTKQTVHTLRELAKLIRKSEPIMLLGKAGSGKTFLINELSKYMGCHDSIVKIHLGEQTDAKLLIGTYTSGEKPGTFEWRSGVLTNAVKEGRWVLIEDIDKAPTEVLSILLSLLEKRELTIPSRGEVIKAANGFQIISTVRMNDEITNKRTEANERNNYNLNIIGMRVWRTVHLDELTTSDVNQILCRRFPVLLHLIPKLIDSYESVKAIYLNPNFISFNKGAHPRVVSIRDLVKLCNRLNALFANNNIVKPDQLIQSEIYDSIFAETADCFAGAISEMKALTPLIHSIGQTLEIANSRIALFLTKHVPQFESSDDDIKIGRAVLKKSSSALQKKSMNATSFAMTNHSLKLMEQISVAIQMTEPVLLVGETGTGKTTVVQQLAKMMNKPLTVINVSQQTETGDLLGGYKPVNSKIVGIPVQETFESLFSATFSLKKNERFYKMLHKCFNKNQWKNVVKLWNEAYKMAQQILHKEEISESSSNVKTKKRKLNPDQKKMLLEQWDLFRDSVVKFEAQSAATDSSFVFDFVEGSLVKAVRNGEWLLLDEINLASPDTLESISDLLNEADSRSILLSEKGDAIPVKAHTDFRIFACMNPATDVGKRDLPIGLRSRLTEIYVHSPDRDISDLLSIIDKYIGKYSVNDEWVGNDIAELYIEAKRLAENNLIVDGSNQKPHFSVRTLTRTLLYVCDIVHIYGLRRSLYDGFCMTFLTLLDQPSEKTLEPIISKYTVSRLRNVKSVLSQTPPSPGPNFVQFKHYWMKTGQQEMVNQPHYIITPFVEKNMMNLVRATSGNRFPVLVQGPTSAGKTSMIKYLADITGHKFVRINNHEHTDLQEYLGTYVTDDSGKLSFKEGVLVEALRKGYWIVLDELNLAPTDVLEALNRLLDDNRELFIPETQEVIHPHPDFMLFATQNPPGIYGGRKILSRAFRNRFLELHFDDIPTDELEIILRERCQIAPTYAKKIVEVYHQLSIERSANRLFEQKNSFATLRDLFRWALRGAVGYDELAANGYMLLGERCRNPQEKATIKKTLEKVMKVKLNMDAYYSKVENKSLYSIDSVVWTSALRRLSVLVSSCLQNNEPVLLVGETGCGKTTICQLLAQFSEKKLVTLNAHQNTETGDILGAQRPMRNRSEIQRKLVLLLQTALGGSTEEELDRLVESYNACDQSAIPEVLREEITQLQNSLNILFEWCDGPLVQALKDGDYFLLDEISLADDSVLERLNSVLEPERSLLLAEKGSSDSSVVAKDGFQFFATMNPGGDYGKKELSPALRNRFTEIWVPSMESFDDVRLIVSDRLCESAKQLTETIVAFSEWYAIKFGGGDATSGFISLRDILAWVDFINRTTPNNANIYECLGHGASMVFIDALGTNNTAYLAENEERLNELKSTCVDFLSNKLEYDLRKCLAMSFEYALSDDTLKIGPFSYPRNESSTSSPSFNMNAPTTAANLMRVIRAMQVEKPILLEGSPGVGKTSLVTTLAELTGNKLTRINLSEQTDLIDLFGSDVPGERSGEFVWNDAPFLRAMQQGHWVLLDEMNLASQSVLEGLNACLDHRGEAYIPELDRSFTRHPDFLVFAAQNPQYQGGGRKGLPKSFVNRFTVVYIDVLKTEDLQLIANHLYPSVAPELSAKMIKLMGILEDDVTKKKKWGVSGSPWEFNLRDALRWLKLLSQKGIIDDTKVFDFVDIIIRQRFRTKDDKQKAQVIIENVFGSFSRASNLYRITPQYVQVNSAIAVRNPAFHYPTLKNLQPLECNMEFYESAIRCINNNWPLILVGPANSGKTELVRFLSSILGTEVCVFSMNSDLDSMDILGGYEQVDMNRKIWNVIKPLKRTVRKLLSINLGLTDDNSSALLAGFDLLHFICDGSTGKAEFTTLWKKFKNFQSYLPDNADLLKIADDFESLDVVLRKPERVAFEWFDGILLKAIENGDWLVLDNANLCSPSVLDRLNSLLETDGSLLINECSMENGEPRILKPHPNFRLFLTVDPKYGELSRAMRNRGIELYMEDLDNRLSSFDMLSLNWSKQSEKNVNGVNEEGLELNPSTVKCPTKSYVPSYLSLPITFSQILDVLIFNKNKSVLESLAGIIPINLLGIFEAWSLNITQSVYYPEGNVSILIGEYIKFLNQRGIVDKLNNVSLAAESNIWDIIGQQPSQLSDQPLVVILNEHLIPRFQNTAPFISSGEGMYLFAASRQQLHLIENLEKTNTKSLYNKIDDLTYIERSAAIVNGRQLKNVPRIPIYYLLCGIVAYISNTLCNDELFVQEKLYEMLAYLEVILESAFESASSKDEAKLRVYKELLEQWISSAQQAGIDVSDMNLVCSKFDSSLGLTRGFSMTILWEEFRTLYPQTGEAWQYWNELAEQYEKFEKAKKMQFPESYDAIRHLSQIFSILSTDILNNDIVTISPLLDRLRAGINDLEEISAKFLNKRKHFFSTDFDTLLRLLSLHQSIPQQLLNEIIPFSSVPLERLNGFTTDKAAYPAIFDMLWVTDNGKHKSFTESIITSNYLESIILKTNRFHTFPGSQITPALFDARLLLSNTIKSADYLLHDKISLFTSTFLQWVKRVLEVHTKLELESMDVDYITEIIVADGNSEFSAVFHKLILPAIKLSLDDTNYLNLGQAWILFGTALIELYAPNIPYDPAVHDYVVYDIFLKHKLFLEDLGDSWSLVKKVISGDDKLHIERTITEVTTDDAPQKPRVYRPAVSVDNLIDEWNVFYSSTVSAEQASSLFNSVCEWDDIAEGRFEMFQQNSSSFINRLNNGYQNFADLNEIFAGYVFCMKFGFDLARHDQVDQRKLIKLDPLWCVDPLKLSAVQTLNDSFTEMTKFFKDTNVEDTSTEKILILYMDLFKLHQRDDSLSSTFMNALQMMYQRWSLRRMKKEQEEQEASKLFKYEDTSEDFESEFKRMFPLYEESLSLEAEPSFTAAQDLDTIYYEISKMYMSIFLNKSNTTMLEVTKAGLDVVEILLSKSQKFASGKLSGSNFASSIISLHDEILSFNDNVTGDNFDFYRDSSLSESQRAFSVIDALWKLVNEIHQQWPEHATLSELERVCQEFLSFPANTPIAKQLQKIEQIYTFMAEWEKYAASRVSLGAHIKRITDLIVSWRKLELQTWNGLFNTEDKNAEKEIGKWWFNLFEIIFVAKDSDPDNDNETALLTSLNIFFSKSTAGEFKIRLKLVEAFANHIVLLNRDMSAELNALQNILSFYKQFLPTVEEQISKGRKSLSKEVSETILLASWKDVNVDALKQSSRKSHNNLYKLVRKYRAVLSSNVLGLIEGGLPYEPSVKLELASLGIGSFAEFDLEDAKKLVIQVPDWDSRSMPLRNINLVKENMSVYANRIDKQTFPNMEELARDYGRAADRLQEETPTVYKKENKKLLATLKVQKAKVLSDALKELRRIGLKTSFREDIHKVQASVTSVLANSVSFNGTHFEKADAYFFKILDMLPRLRNAISSPADDIPPVNVEKGMAIIENLLFSLITTRKPLKKANEKYSNIEDSRLYLENICTSTGSLNNAELVPTMESMRYMVTRLQLVLDYALKAVSVIEASTSVSCDIATLQEAKMCIQDYETRLSKQTVCDTTASVLLSDFRNYISNFVAKMMEKKNTNSFFIFEIVITWIKNNSILETRSDDSANASIKEVDQVFRKVHTSIILAFQRLMENETDSVSESDDQWLVLTSRTIMGHIKSLNITNIAANIQKAVMLIKNSKFLGPSSSLVRAIITFTLPVINHYFVTIRSILEKAKNYYTNTSHGTYILANILHNLAKNGFCHPQAPSDEVDNNNLQDGTGLGDGEGAQNNSKDIEQDEDLTEDAQTANKDQKDKDERDDDDEREDDAVEMEGDMAGEMEEVSDQENSDEEDLDEEENDLDEEVDDIDDDDPNAIDDKMWNEKAEEDTKEKDTDKQLDLKDDDDVQAGDDENNGGENKDKEGADQNADNDLNENEPDKDESKDGDAENDEDADEEEGVGEQEDEVRDKENEELHANAPEIETMDLPDDINLDSEGDDEDDKSGEDDVDMESEDEEKPETNTSENQQEPINDDVEDEMDVDEPADSDDKLENDTAEPDSNNDNDNDDVADEGNPELSAGEEEGENEEELAENQANDDKDEQAGAETSEGLGSVDNLLEEETIDAEAAVQQQSGSKGAGSDSKDSEEQEDIGSSGNTQNPHDEDQQAENENLDNSRKEAKDTLQQLGDSLKEFHRRRKEIEEAGTNEENEDNDAHANERPDDFEHVEGANTETDTQALGSANQDQTQAIDEDLAIDDDDAENVNSDDEEDVADDTNYVKEEPVEDVVEENNTNENDTETNNEVKGGGVYAADKEHDLLDEYSNNNLVKEEADQYELEDMIEKIDLEATEETFEKPTKSLEESRELWHESELSTADLVSRLGEQLRLILEPTKSTKLKGDYKTGKRLNMKRIIPYIASQFRKDKIWLRRTKPSKREYQIMIALDNSKSMSESKCVKLAFDSLCLVSKTLTQLESGGLSIVKFGEKSKEVHHFGEQFSNESGAKVFQRFDFQDGKTDVKRLVAESIKIFERGRGLTSSDQWQLEIVISDGICEDHETIKRLVRRAKENKIMLVFVIIDGTNNNKESIMDMSQVDYIPDKNGIPQLRVNKYLDTFPFEFYVIVHSVLELPEMLSGILRQYFSDLASS</sequence>
<feature type="compositionally biased region" description="Acidic residues" evidence="11">
    <location>
        <begin position="4232"/>
        <end position="4250"/>
    </location>
</feature>
<evidence type="ECO:0000256" key="9">
    <source>
        <dbReference type="ARBA" id="ARBA00023242"/>
    </source>
</evidence>
<feature type="compositionally biased region" description="Acidic residues" evidence="11">
    <location>
        <begin position="4267"/>
        <end position="4302"/>
    </location>
</feature>
<keyword evidence="7 10" id="KW-0067">ATP-binding</keyword>
<dbReference type="RefSeq" id="XP_022465529.1">
    <property type="nucleotide sequence ID" value="XM_022609099.1"/>
</dbReference>
<feature type="compositionally biased region" description="Acidic residues" evidence="11">
    <location>
        <begin position="4315"/>
        <end position="4330"/>
    </location>
</feature>
<accession>J7RNU3</accession>
<evidence type="ECO:0000256" key="5">
    <source>
        <dbReference type="ARBA" id="ARBA00022553"/>
    </source>
</evidence>
<feature type="compositionally biased region" description="Acidic residues" evidence="11">
    <location>
        <begin position="4103"/>
        <end position="4160"/>
    </location>
</feature>
<keyword evidence="14" id="KW-1185">Reference proteome</keyword>
<dbReference type="FunFam" id="3.40.50.300:FF:001368">
    <property type="entry name" value="Midasin"/>
    <property type="match status" value="1"/>
</dbReference>
<feature type="domain" description="VWFA" evidence="12">
    <location>
        <begin position="4721"/>
        <end position="4917"/>
    </location>
</feature>
<dbReference type="PANTHER" id="PTHR48103:SF2">
    <property type="entry name" value="MIDASIN"/>
    <property type="match status" value="1"/>
</dbReference>
<dbReference type="Proteomes" id="UP000006310">
    <property type="component" value="Chromosome 7"/>
</dbReference>
<dbReference type="CDD" id="cd01460">
    <property type="entry name" value="vWA_midasin"/>
    <property type="match status" value="1"/>
</dbReference>
<dbReference type="GO" id="GO:0005730">
    <property type="term" value="C:nucleolus"/>
    <property type="evidence" value="ECO:0007669"/>
    <property type="project" value="UniProtKB-SubCell"/>
</dbReference>
<dbReference type="FunFam" id="3.40.50.300:FF:001053">
    <property type="entry name" value="Midasin"/>
    <property type="match status" value="1"/>
</dbReference>
<dbReference type="FunFam" id="3.40.50.300:FF:000582">
    <property type="entry name" value="Midasin"/>
    <property type="match status" value="1"/>
</dbReference>
<dbReference type="HOGENOM" id="CLU_000050_0_2_1"/>
<feature type="compositionally biased region" description="Acidic residues" evidence="11">
    <location>
        <begin position="4486"/>
        <end position="4495"/>
    </location>
</feature>
<evidence type="ECO:0000256" key="11">
    <source>
        <dbReference type="SAM" id="MobiDB-lite"/>
    </source>
</evidence>
<evidence type="ECO:0000256" key="1">
    <source>
        <dbReference type="ARBA" id="ARBA00004604"/>
    </source>
</evidence>
<feature type="compositionally biased region" description="Acidic residues" evidence="11">
    <location>
        <begin position="4338"/>
        <end position="4375"/>
    </location>
</feature>
<keyword evidence="5" id="KW-0597">Phosphoprotein</keyword>
<evidence type="ECO:0000256" key="7">
    <source>
        <dbReference type="ARBA" id="ARBA00022840"/>
    </source>
</evidence>
<dbReference type="Pfam" id="PF17865">
    <property type="entry name" value="AAA_lid_5"/>
    <property type="match status" value="1"/>
</dbReference>
<dbReference type="STRING" id="1071383.J7RNU3"/>
<dbReference type="Gene3D" id="3.40.50.410">
    <property type="entry name" value="von Willebrand factor, type A domain"/>
    <property type="match status" value="1"/>
</dbReference>
<dbReference type="FunFam" id="3.40.50.300:FF:000142">
    <property type="entry name" value="Midasin"/>
    <property type="match status" value="1"/>
</dbReference>
<dbReference type="EMBL" id="HE978320">
    <property type="protein sequence ID" value="CCK71283.1"/>
    <property type="molecule type" value="Genomic_DNA"/>
</dbReference>
<dbReference type="OrthoDB" id="5186at2759"/>
<evidence type="ECO:0000259" key="12">
    <source>
        <dbReference type="PROSITE" id="PS50234"/>
    </source>
</evidence>
<reference evidence="13 14" key="1">
    <citation type="journal article" date="2011" name="Proc. Natl. Acad. Sci. U.S.A.">
        <title>Evolutionary erosion of yeast sex chromosomes by mating-type switching accidents.</title>
        <authorList>
            <person name="Gordon J.L."/>
            <person name="Armisen D."/>
            <person name="Proux-Wera E."/>
            <person name="Oheigeartaigh S.S."/>
            <person name="Byrne K.P."/>
            <person name="Wolfe K.H."/>
        </authorList>
    </citation>
    <scope>NUCLEOTIDE SEQUENCE [LARGE SCALE GENOMIC DNA]</scope>
    <source>
        <strain evidence="14">ATCC MYA-139 / BCRC 22969 / CBS 8797 / CCRC 22969 / KCTC 17520 / NBRC 10181 / NCYC 3082</strain>
    </source>
</reference>
<dbReference type="InterPro" id="IPR002035">
    <property type="entry name" value="VWF_A"/>
</dbReference>
<dbReference type="GO" id="GO:0110136">
    <property type="term" value="P:protein-RNA complex remodeling"/>
    <property type="evidence" value="ECO:0007669"/>
    <property type="project" value="EnsemblFungi"/>
</dbReference>
<dbReference type="InterPro" id="IPR036465">
    <property type="entry name" value="vWFA_dom_sf"/>
</dbReference>
<dbReference type="Pfam" id="PF12775">
    <property type="entry name" value="AAA_7"/>
    <property type="match status" value="1"/>
</dbReference>
<dbReference type="InterPro" id="IPR011704">
    <property type="entry name" value="ATPase_dyneun-rel_AAA"/>
</dbReference>
<keyword evidence="9 10" id="KW-0539">Nucleus</keyword>
<dbReference type="Pfam" id="PF17867">
    <property type="entry name" value="AAA_lid_7"/>
    <property type="match status" value="3"/>
</dbReference>
<dbReference type="InterPro" id="IPR025662">
    <property type="entry name" value="Sigma_54_int_dom_ATP-bd_1"/>
</dbReference>
<dbReference type="KEGG" id="kng:KNAG_0G02250"/>
<feature type="compositionally biased region" description="Basic and acidic residues" evidence="11">
    <location>
        <begin position="4251"/>
        <end position="4260"/>
    </location>
</feature>
<dbReference type="Gene3D" id="3.40.50.300">
    <property type="entry name" value="P-loop containing nucleotide triphosphate hydrolases"/>
    <property type="match status" value="6"/>
</dbReference>
<dbReference type="InterPro" id="IPR041190">
    <property type="entry name" value="Midasin_AAA_lid_5"/>
</dbReference>
<feature type="compositionally biased region" description="Low complexity" evidence="11">
    <location>
        <begin position="4573"/>
        <end position="4587"/>
    </location>
</feature>
<dbReference type="GeneID" id="34527007"/>
<protein>
    <recommendedName>
        <fullName evidence="4 10">Midasin</fullName>
    </recommendedName>
</protein>
<dbReference type="CDD" id="cd00009">
    <property type="entry name" value="AAA"/>
    <property type="match status" value="3"/>
</dbReference>
<evidence type="ECO:0000313" key="13">
    <source>
        <dbReference type="EMBL" id="CCK71283.1"/>
    </source>
</evidence>
<dbReference type="GO" id="GO:0000027">
    <property type="term" value="P:ribosomal large subunit assembly"/>
    <property type="evidence" value="ECO:0007669"/>
    <property type="project" value="EnsemblFungi"/>
</dbReference>
<evidence type="ECO:0000256" key="4">
    <source>
        <dbReference type="ARBA" id="ARBA00017143"/>
    </source>
</evidence>